<keyword evidence="1" id="KW-0812">Transmembrane</keyword>
<reference evidence="3 4" key="1">
    <citation type="submission" date="2016-03" db="EMBL/GenBank/DDBJ databases">
        <title>Whole genome sequencing of Grifola frondosa 9006-11.</title>
        <authorList>
            <person name="Min B."/>
            <person name="Park H."/>
            <person name="Kim J.-G."/>
            <person name="Cho H."/>
            <person name="Oh Y.-L."/>
            <person name="Kong W.-S."/>
            <person name="Choi I.-G."/>
        </authorList>
    </citation>
    <scope>NUCLEOTIDE SEQUENCE [LARGE SCALE GENOMIC DNA]</scope>
    <source>
        <strain evidence="3 4">9006-11</strain>
    </source>
</reference>
<evidence type="ECO:0000313" key="4">
    <source>
        <dbReference type="Proteomes" id="UP000092993"/>
    </source>
</evidence>
<dbReference type="Proteomes" id="UP000092993">
    <property type="component" value="Unassembled WGS sequence"/>
</dbReference>
<dbReference type="PANTHER" id="PTHR11453:SF82">
    <property type="entry name" value="BORON TRANSPORTER 1"/>
    <property type="match status" value="1"/>
</dbReference>
<comment type="caution">
    <text evidence="3">The sequence shown here is derived from an EMBL/GenBank/DDBJ whole genome shotgun (WGS) entry which is preliminary data.</text>
</comment>
<dbReference type="STRING" id="5627.A0A1C7M2S9"/>
<organism evidence="3 4">
    <name type="scientific">Grifola frondosa</name>
    <name type="common">Maitake</name>
    <name type="synonym">Polyporus frondosus</name>
    <dbReference type="NCBI Taxonomy" id="5627"/>
    <lineage>
        <taxon>Eukaryota</taxon>
        <taxon>Fungi</taxon>
        <taxon>Dikarya</taxon>
        <taxon>Basidiomycota</taxon>
        <taxon>Agaricomycotina</taxon>
        <taxon>Agaricomycetes</taxon>
        <taxon>Polyporales</taxon>
        <taxon>Grifolaceae</taxon>
        <taxon>Grifola</taxon>
    </lineage>
</organism>
<dbReference type="InterPro" id="IPR003020">
    <property type="entry name" value="HCO3_transpt_euk"/>
</dbReference>
<evidence type="ECO:0000256" key="1">
    <source>
        <dbReference type="SAM" id="Phobius"/>
    </source>
</evidence>
<dbReference type="EMBL" id="LUGG01000011">
    <property type="protein sequence ID" value="OBZ71230.1"/>
    <property type="molecule type" value="Genomic_DNA"/>
</dbReference>
<keyword evidence="2" id="KW-0732">Signal</keyword>
<proteinExistence type="predicted"/>
<dbReference type="PANTHER" id="PTHR11453">
    <property type="entry name" value="ANION EXCHANGE PROTEIN"/>
    <property type="match status" value="1"/>
</dbReference>
<dbReference type="OrthoDB" id="1735926at2759"/>
<dbReference type="AlphaFoldDB" id="A0A1C7M2S9"/>
<name>A0A1C7M2S9_GRIFR</name>
<protein>
    <submittedName>
        <fullName evidence="3">Uncharacterized protein</fullName>
    </submittedName>
</protein>
<evidence type="ECO:0000256" key="2">
    <source>
        <dbReference type="SAM" id="SignalP"/>
    </source>
</evidence>
<evidence type="ECO:0000313" key="3">
    <source>
        <dbReference type="EMBL" id="OBZ71230.1"/>
    </source>
</evidence>
<dbReference type="Gene3D" id="1.10.287.570">
    <property type="entry name" value="Helical hairpin bin"/>
    <property type="match status" value="1"/>
</dbReference>
<keyword evidence="1" id="KW-1133">Transmembrane helix</keyword>
<feature type="transmembrane region" description="Helical" evidence="1">
    <location>
        <begin position="223"/>
        <end position="240"/>
    </location>
</feature>
<accession>A0A1C7M2S9</accession>
<dbReference type="GO" id="GO:0005886">
    <property type="term" value="C:plasma membrane"/>
    <property type="evidence" value="ECO:0007669"/>
    <property type="project" value="TreeGrafter"/>
</dbReference>
<gene>
    <name evidence="3" type="ORF">A0H81_08573</name>
</gene>
<sequence length="265" mass="29832">MQMIIAATATVAACLLLRRGWLQAWIAFSDLCSQPPRVLNDTPLIMADDSRSLPPARENSLRRQEYLLPEPTTGKKSSTPFSVISRSPSVTLRSNKTRTWFQDIRIGSGIIRDFRSRLPYYASDWTDAWNYRVVPAIVLIFFAKTRTRCAKLFAVITRQFHTSAGDSSLDGAFVSIILALLMTRAALFRRLCANPSTLPVGPAFQPAGGREWLVRFWELDNKWIGIAFPFGVALWVLFFFDHNVSAQSSRFASLQDFITISSSSE</sequence>
<keyword evidence="4" id="KW-1185">Reference proteome</keyword>
<feature type="chain" id="PRO_5008888894" evidence="2">
    <location>
        <begin position="25"/>
        <end position="265"/>
    </location>
</feature>
<dbReference type="GO" id="GO:0005452">
    <property type="term" value="F:solute:inorganic anion antiporter activity"/>
    <property type="evidence" value="ECO:0007669"/>
    <property type="project" value="InterPro"/>
</dbReference>
<feature type="signal peptide" evidence="2">
    <location>
        <begin position="1"/>
        <end position="24"/>
    </location>
</feature>
<keyword evidence="1" id="KW-0472">Membrane</keyword>
<dbReference type="GO" id="GO:0050801">
    <property type="term" value="P:monoatomic ion homeostasis"/>
    <property type="evidence" value="ECO:0007669"/>
    <property type="project" value="TreeGrafter"/>
</dbReference>
<dbReference type="GO" id="GO:0006820">
    <property type="term" value="P:monoatomic anion transport"/>
    <property type="evidence" value="ECO:0007669"/>
    <property type="project" value="InterPro"/>
</dbReference>